<feature type="domain" description="Nephrocystin 3-like N-terminal" evidence="2">
    <location>
        <begin position="48"/>
        <end position="219"/>
    </location>
</feature>
<reference evidence="4" key="1">
    <citation type="journal article" date="2011" name="Nat. Commun.">
        <title>Effector diversification within compartments of the Leptosphaeria maculans genome affected by Repeat-Induced Point mutations.</title>
        <authorList>
            <person name="Rouxel T."/>
            <person name="Grandaubert J."/>
            <person name="Hane J.K."/>
            <person name="Hoede C."/>
            <person name="van de Wouw A.P."/>
            <person name="Couloux A."/>
            <person name="Dominguez V."/>
            <person name="Anthouard V."/>
            <person name="Bally P."/>
            <person name="Bourras S."/>
            <person name="Cozijnsen A.J."/>
            <person name="Ciuffetti L.M."/>
            <person name="Degrave A."/>
            <person name="Dilmaghani A."/>
            <person name="Duret L."/>
            <person name="Fudal I."/>
            <person name="Goodwin S.B."/>
            <person name="Gout L."/>
            <person name="Glaser N."/>
            <person name="Linglin J."/>
            <person name="Kema G.H.J."/>
            <person name="Lapalu N."/>
            <person name="Lawrence C.B."/>
            <person name="May K."/>
            <person name="Meyer M."/>
            <person name="Ollivier B."/>
            <person name="Poulain J."/>
            <person name="Schoch C.L."/>
            <person name="Simon A."/>
            <person name="Spatafora J.W."/>
            <person name="Stachowiak A."/>
            <person name="Turgeon B.G."/>
            <person name="Tyler B.M."/>
            <person name="Vincent D."/>
            <person name="Weissenbach J."/>
            <person name="Amselem J."/>
            <person name="Quesneville H."/>
            <person name="Oliver R.P."/>
            <person name="Wincker P."/>
            <person name="Balesdent M.-H."/>
            <person name="Howlett B.J."/>
        </authorList>
    </citation>
    <scope>NUCLEOTIDE SEQUENCE [LARGE SCALE GENOMIC DNA]</scope>
    <source>
        <strain evidence="4">JN3 / isolate v23.1.3 / race Av1-4-5-6-7-8</strain>
    </source>
</reference>
<dbReference type="EMBL" id="FP929116">
    <property type="protein sequence ID" value="CBX93880.1"/>
    <property type="molecule type" value="Genomic_DNA"/>
</dbReference>
<gene>
    <name evidence="3" type="ORF">LEMA_P035540.1</name>
</gene>
<accession>E4ZRN3</accession>
<keyword evidence="1" id="KW-0677">Repeat</keyword>
<dbReference type="AlphaFoldDB" id="E4ZRN3"/>
<dbReference type="Gene3D" id="3.40.50.300">
    <property type="entry name" value="P-loop containing nucleotide triphosphate hydrolases"/>
    <property type="match status" value="1"/>
</dbReference>
<dbReference type="InParanoid" id="E4ZRN3"/>
<dbReference type="InterPro" id="IPR027417">
    <property type="entry name" value="P-loop_NTPase"/>
</dbReference>
<dbReference type="PANTHER" id="PTHR10039">
    <property type="entry name" value="AMELOGENIN"/>
    <property type="match status" value="1"/>
</dbReference>
<dbReference type="eggNOG" id="ENOG502SN7E">
    <property type="taxonomic scope" value="Eukaryota"/>
</dbReference>
<proteinExistence type="predicted"/>
<evidence type="ECO:0000259" key="2">
    <source>
        <dbReference type="Pfam" id="PF24883"/>
    </source>
</evidence>
<dbReference type="InterPro" id="IPR056884">
    <property type="entry name" value="NPHP3-like_N"/>
</dbReference>
<sequence length="512" mass="57569">MESSNIDIADFDEEEDQPDPFAQFFSIHPALGVPHEIASDIYPQLFDAFFHSEIFGRWLRRKNAWQLYIIGGPGVGKTTMASLTIKRIRAEYEQSFGTKTHVSALFIRDGPIENELAFLEDSLSEVYRKFTPPGLLADHTASNMYDKYTYAQNAGRRVSVRIDLISQALQQRCREIQETGCAFLVIDNIEQCSPSLTELLLRQFSVLQQQGVGVLITSRLRRHGKLEEVYCDFHEPDFDESRLQFYRRCIDCEKHYVCETCDDAEKICVQCGPNTAWAEPEHLELVIDSIRESSMKSFIAWDLEREHGELGLGSDAHKPPLSSFGIAFRKAKTGIAGRKWVQEIYESVNGSVVQTKLALDRIHSAPSPDAITFSPNRIPANVQALLHAAIKDIEKQPTSQRDLALKSIAAVGKQGEEDVGITLSRLAGLLKGRPHISSKAGVPPRSAEDIFASTKGYLRLMPPGYDEVEYAIVAFNRVLFRYANEDYNDALLWSLHGRTSLESSSASNRQSF</sequence>
<name>E4ZRN3_LEPMJ</name>
<evidence type="ECO:0000313" key="4">
    <source>
        <dbReference type="Proteomes" id="UP000002668"/>
    </source>
</evidence>
<dbReference type="Proteomes" id="UP000002668">
    <property type="component" value="Genome"/>
</dbReference>
<evidence type="ECO:0000313" key="3">
    <source>
        <dbReference type="EMBL" id="CBX93880.1"/>
    </source>
</evidence>
<dbReference type="SUPFAM" id="SSF52540">
    <property type="entry name" value="P-loop containing nucleoside triphosphate hydrolases"/>
    <property type="match status" value="1"/>
</dbReference>
<dbReference type="OMA" id="LMPKRIP"/>
<dbReference type="Pfam" id="PF24883">
    <property type="entry name" value="NPHP3_N"/>
    <property type="match status" value="1"/>
</dbReference>
<organism evidence="4">
    <name type="scientific">Leptosphaeria maculans (strain JN3 / isolate v23.1.3 / race Av1-4-5-6-7-8)</name>
    <name type="common">Blackleg fungus</name>
    <name type="synonym">Phoma lingam</name>
    <dbReference type="NCBI Taxonomy" id="985895"/>
    <lineage>
        <taxon>Eukaryota</taxon>
        <taxon>Fungi</taxon>
        <taxon>Dikarya</taxon>
        <taxon>Ascomycota</taxon>
        <taxon>Pezizomycotina</taxon>
        <taxon>Dothideomycetes</taxon>
        <taxon>Pleosporomycetidae</taxon>
        <taxon>Pleosporales</taxon>
        <taxon>Pleosporineae</taxon>
        <taxon>Leptosphaeriaceae</taxon>
        <taxon>Plenodomus</taxon>
        <taxon>Plenodomus lingam/Leptosphaeria maculans species complex</taxon>
    </lineage>
</organism>
<dbReference type="HOGENOM" id="CLU_035437_0_0_1"/>
<dbReference type="OrthoDB" id="3885310at2759"/>
<dbReference type="VEuPathDB" id="FungiDB:LEMA_P035540.1"/>
<evidence type="ECO:0000256" key="1">
    <source>
        <dbReference type="ARBA" id="ARBA00022737"/>
    </source>
</evidence>
<keyword evidence="4" id="KW-1185">Reference proteome</keyword>
<protein>
    <recommendedName>
        <fullName evidence="2">Nephrocystin 3-like N-terminal domain-containing protein</fullName>
    </recommendedName>
</protein>